<comment type="cofactor">
    <cofactor evidence="2">
        <name>Mg(2+)</name>
        <dbReference type="ChEBI" id="CHEBI:18420"/>
    </cofactor>
    <text evidence="2">Binds 1 Mg(2+) ion per subunit.</text>
</comment>
<dbReference type="SFLD" id="SFLDG01129">
    <property type="entry name" value="C1.5:_HAD__Beta-PGM__Phosphata"/>
    <property type="match status" value="1"/>
</dbReference>
<comment type="subunit">
    <text evidence="2">Homodimer.</text>
</comment>
<accession>A0ABQ3H021</accession>
<feature type="binding site" evidence="2">
    <location>
        <position position="194"/>
    </location>
    <ligand>
        <name>Mg(2+)</name>
        <dbReference type="ChEBI" id="CHEBI:18420"/>
    </ligand>
</feature>
<dbReference type="InterPro" id="IPR036412">
    <property type="entry name" value="HAD-like_sf"/>
</dbReference>
<dbReference type="PANTHER" id="PTHR43434:SF19">
    <property type="entry name" value="PHOSPHONOACETALDEHYDE HYDROLASE"/>
    <property type="match status" value="1"/>
</dbReference>
<comment type="caution">
    <text evidence="3">The sequence shown here is derived from an EMBL/GenBank/DDBJ whole genome shotgun (WGS) entry which is preliminary data.</text>
</comment>
<keyword evidence="2" id="KW-0460">Magnesium</keyword>
<keyword evidence="2" id="KW-0479">Metal-binding</keyword>
<dbReference type="EMBL" id="BMYO01000002">
    <property type="protein sequence ID" value="GHD58294.1"/>
    <property type="molecule type" value="Genomic_DNA"/>
</dbReference>
<dbReference type="InterPro" id="IPR023214">
    <property type="entry name" value="HAD_sf"/>
</dbReference>
<reference evidence="4" key="1">
    <citation type="journal article" date="2019" name="Int. J. Syst. Evol. Microbiol.">
        <title>The Global Catalogue of Microorganisms (GCM) 10K type strain sequencing project: providing services to taxonomists for standard genome sequencing and annotation.</title>
        <authorList>
            <consortium name="The Broad Institute Genomics Platform"/>
            <consortium name="The Broad Institute Genome Sequencing Center for Infectious Disease"/>
            <person name="Wu L."/>
            <person name="Ma J."/>
        </authorList>
    </citation>
    <scope>NUCLEOTIDE SEQUENCE [LARGE SCALE GENOMIC DNA]</scope>
    <source>
        <strain evidence="4">KCTC 23701</strain>
    </source>
</reference>
<keyword evidence="4" id="KW-1185">Reference proteome</keyword>
<dbReference type="Gene3D" id="1.10.150.240">
    <property type="entry name" value="Putative phosphatase, domain 2"/>
    <property type="match status" value="1"/>
</dbReference>
<comment type="function">
    <text evidence="2">Involved in phosphonate degradation.</text>
</comment>
<keyword evidence="1 2" id="KW-0704">Schiff base</keyword>
<feature type="active site" description="Nucleophile" evidence="2">
    <location>
        <position position="19"/>
    </location>
</feature>
<protein>
    <recommendedName>
        <fullName evidence="2">Phosphonoacetaldehyde hydrolase</fullName>
        <shortName evidence="2">Phosphonatase</shortName>
        <ecNumber evidence="2">3.11.1.1</ecNumber>
    </recommendedName>
    <alternativeName>
        <fullName evidence="2">Phosphonoacetaldehyde phosphonohydrolase</fullName>
    </alternativeName>
</protein>
<organism evidence="3 4">
    <name type="scientific">Jeongeupia chitinilytica</name>
    <dbReference type="NCBI Taxonomy" id="1041641"/>
    <lineage>
        <taxon>Bacteria</taxon>
        <taxon>Pseudomonadati</taxon>
        <taxon>Pseudomonadota</taxon>
        <taxon>Betaproteobacteria</taxon>
        <taxon>Neisseriales</taxon>
        <taxon>Chitinibacteraceae</taxon>
        <taxon>Jeongeupia</taxon>
    </lineage>
</organism>
<dbReference type="InterPro" id="IPR006323">
    <property type="entry name" value="Phosphonoacetald_hydro"/>
</dbReference>
<feature type="binding site" evidence="2">
    <location>
        <position position="21"/>
    </location>
    <ligand>
        <name>Mg(2+)</name>
        <dbReference type="ChEBI" id="CHEBI:18420"/>
    </ligand>
</feature>
<gene>
    <name evidence="2 3" type="primary">phnX</name>
    <name evidence="3" type="ORF">GCM10007350_07960</name>
</gene>
<dbReference type="GO" id="GO:0016787">
    <property type="term" value="F:hydrolase activity"/>
    <property type="evidence" value="ECO:0007669"/>
    <property type="project" value="UniProtKB-KW"/>
</dbReference>
<dbReference type="Proteomes" id="UP000604737">
    <property type="component" value="Unassembled WGS sequence"/>
</dbReference>
<dbReference type="PANTHER" id="PTHR43434">
    <property type="entry name" value="PHOSPHOGLYCOLATE PHOSPHATASE"/>
    <property type="match status" value="1"/>
</dbReference>
<comment type="catalytic activity">
    <reaction evidence="2">
        <text>phosphonoacetaldehyde + H2O = acetaldehyde + phosphate + H(+)</text>
        <dbReference type="Rhea" id="RHEA:18905"/>
        <dbReference type="ChEBI" id="CHEBI:15343"/>
        <dbReference type="ChEBI" id="CHEBI:15377"/>
        <dbReference type="ChEBI" id="CHEBI:15378"/>
        <dbReference type="ChEBI" id="CHEBI:43474"/>
        <dbReference type="ChEBI" id="CHEBI:58383"/>
        <dbReference type="EC" id="3.11.1.1"/>
    </reaction>
</comment>
<proteinExistence type="inferred from homology"/>
<comment type="similarity">
    <text evidence="2">Belongs to the HAD-like hydrolase superfamily. PhnX family.</text>
</comment>
<dbReference type="InterPro" id="IPR006439">
    <property type="entry name" value="HAD-SF_hydro_IA"/>
</dbReference>
<feature type="binding site" evidence="2">
    <location>
        <position position="19"/>
    </location>
    <ligand>
        <name>Mg(2+)</name>
        <dbReference type="ChEBI" id="CHEBI:18420"/>
    </ligand>
</feature>
<sequence length="277" mass="29511">MNYRYTRRYAGKLQAVIFDWAGTVVDFGSFAPTQVLIDALGGFGIDVHLAEARVPMGLAKWDHIRALGDMPQVAARWQARYGRAMSDGDVDAVYEAFMPLQVARVGQYSQLIPGALDAIAVLRGQGIRIGSCSGYPRVVMDTLIPIAAGRGYFPDCTIATDDLPAGGRPGPWMALENVNRLGISDVAACVKVDDTVPGIFEGLAAGMWTVGLSASGNEVGLTHEEWAALSPAEQAARRAPAEAKLYAAGAHFVVDSIADLPAVIDEINARLARGERP</sequence>
<name>A0ABQ3H021_9NEIS</name>
<dbReference type="RefSeq" id="WP_189458867.1">
    <property type="nucleotide sequence ID" value="NZ_BMYO01000002.1"/>
</dbReference>
<dbReference type="SFLD" id="SFLDS00003">
    <property type="entry name" value="Haloacid_Dehalogenase"/>
    <property type="match status" value="1"/>
</dbReference>
<dbReference type="HAMAP" id="MF_01375">
    <property type="entry name" value="PhnX"/>
    <property type="match status" value="1"/>
</dbReference>
<evidence type="ECO:0000256" key="2">
    <source>
        <dbReference type="HAMAP-Rule" id="MF_01375"/>
    </source>
</evidence>
<dbReference type="SFLD" id="SFLDF00038">
    <property type="entry name" value="phosphonoacetaldehyde_hydrolas"/>
    <property type="match status" value="1"/>
</dbReference>
<dbReference type="InterPro" id="IPR023198">
    <property type="entry name" value="PGP-like_dom2"/>
</dbReference>
<keyword evidence="2 3" id="KW-0378">Hydrolase</keyword>
<dbReference type="SUPFAM" id="SSF56784">
    <property type="entry name" value="HAD-like"/>
    <property type="match status" value="1"/>
</dbReference>
<dbReference type="EC" id="3.11.1.1" evidence="2"/>
<feature type="active site" description="Schiff-base intermediate with substrate" evidence="2">
    <location>
        <position position="60"/>
    </location>
</feature>
<evidence type="ECO:0000256" key="1">
    <source>
        <dbReference type="ARBA" id="ARBA00023270"/>
    </source>
</evidence>
<dbReference type="InterPro" id="IPR050155">
    <property type="entry name" value="HAD-like_hydrolase_sf"/>
</dbReference>
<evidence type="ECO:0000313" key="4">
    <source>
        <dbReference type="Proteomes" id="UP000604737"/>
    </source>
</evidence>
<dbReference type="CDD" id="cd02586">
    <property type="entry name" value="HAD_PHN"/>
    <property type="match status" value="1"/>
</dbReference>
<dbReference type="NCBIfam" id="TIGR01422">
    <property type="entry name" value="phosphonatase"/>
    <property type="match status" value="1"/>
</dbReference>
<dbReference type="Gene3D" id="3.40.50.1000">
    <property type="entry name" value="HAD superfamily/HAD-like"/>
    <property type="match status" value="1"/>
</dbReference>
<evidence type="ECO:0000313" key="3">
    <source>
        <dbReference type="EMBL" id="GHD58294.1"/>
    </source>
</evidence>
<dbReference type="Pfam" id="PF00702">
    <property type="entry name" value="Hydrolase"/>
    <property type="match status" value="1"/>
</dbReference>
<dbReference type="SFLD" id="SFLDG01135">
    <property type="entry name" value="C1.5.6:_HAD__Beta-PGM__Phospha"/>
    <property type="match status" value="1"/>
</dbReference>
<dbReference type="NCBIfam" id="TIGR01509">
    <property type="entry name" value="HAD-SF-IA-v3"/>
    <property type="match status" value="1"/>
</dbReference>